<dbReference type="AlphaFoldDB" id="A0A2P6NKB6"/>
<gene>
    <name evidence="3" type="ORF">PROFUN_08237</name>
</gene>
<evidence type="ECO:0000313" key="4">
    <source>
        <dbReference type="Proteomes" id="UP000241769"/>
    </source>
</evidence>
<reference evidence="3 4" key="1">
    <citation type="journal article" date="2018" name="Genome Biol. Evol.">
        <title>Multiple Roots of Fruiting Body Formation in Amoebozoa.</title>
        <authorList>
            <person name="Hillmann F."/>
            <person name="Forbes G."/>
            <person name="Novohradska S."/>
            <person name="Ferling I."/>
            <person name="Riege K."/>
            <person name="Groth M."/>
            <person name="Westermann M."/>
            <person name="Marz M."/>
            <person name="Spaller T."/>
            <person name="Winckler T."/>
            <person name="Schaap P."/>
            <person name="Glockner G."/>
        </authorList>
    </citation>
    <scope>NUCLEOTIDE SEQUENCE [LARGE SCALE GENOMIC DNA]</scope>
    <source>
        <strain evidence="3 4">Jena</strain>
    </source>
</reference>
<evidence type="ECO:0000256" key="1">
    <source>
        <dbReference type="SAM" id="MobiDB-lite"/>
    </source>
</evidence>
<accession>A0A2P6NKB6</accession>
<feature type="chain" id="PRO_5015121154" evidence="2">
    <location>
        <begin position="17"/>
        <end position="254"/>
    </location>
</feature>
<evidence type="ECO:0000256" key="2">
    <source>
        <dbReference type="SAM" id="SignalP"/>
    </source>
</evidence>
<keyword evidence="4" id="KW-1185">Reference proteome</keyword>
<name>A0A2P6NKB6_9EUKA</name>
<dbReference type="Proteomes" id="UP000241769">
    <property type="component" value="Unassembled WGS sequence"/>
</dbReference>
<dbReference type="InParanoid" id="A0A2P6NKB6"/>
<feature type="region of interest" description="Disordered" evidence="1">
    <location>
        <begin position="186"/>
        <end position="214"/>
    </location>
</feature>
<protein>
    <submittedName>
        <fullName evidence="3">Uncharacterized protein</fullName>
    </submittedName>
</protein>
<dbReference type="EMBL" id="MDYQ01000064">
    <property type="protein sequence ID" value="PRP84372.1"/>
    <property type="molecule type" value="Genomic_DNA"/>
</dbReference>
<evidence type="ECO:0000313" key="3">
    <source>
        <dbReference type="EMBL" id="PRP84372.1"/>
    </source>
</evidence>
<feature type="signal peptide" evidence="2">
    <location>
        <begin position="1"/>
        <end position="16"/>
    </location>
</feature>
<sequence>MLNTFLLFTLFSAAAAQYGVEYGYPNASCTGATTASASVFNACINVPINGTLGSTILTNLSATTVVRSLYNVSACQGPILTNYTYTIGSCLASPAPAGFESPFYFFTIDGTFSRRTASSQDSITESYSSNTTCSNGTFVGAVLSYGNCNSTLNHTCQADASSNNVTSSTVRCGNNVYVLPGGVVTTSTSSTATTSTSTSSTSTTSTFTSSTTSAASTQTNTNVNTLTSTHTSTADGVTIVASASLLVSIIFSVI</sequence>
<organism evidence="3 4">
    <name type="scientific">Planoprotostelium fungivorum</name>
    <dbReference type="NCBI Taxonomy" id="1890364"/>
    <lineage>
        <taxon>Eukaryota</taxon>
        <taxon>Amoebozoa</taxon>
        <taxon>Evosea</taxon>
        <taxon>Variosea</taxon>
        <taxon>Cavosteliida</taxon>
        <taxon>Cavosteliaceae</taxon>
        <taxon>Planoprotostelium</taxon>
    </lineage>
</organism>
<proteinExistence type="predicted"/>
<keyword evidence="2" id="KW-0732">Signal</keyword>
<comment type="caution">
    <text evidence="3">The sequence shown here is derived from an EMBL/GenBank/DDBJ whole genome shotgun (WGS) entry which is preliminary data.</text>
</comment>